<dbReference type="Gene3D" id="3.40.50.11270">
    <property type="match status" value="1"/>
</dbReference>
<feature type="binding site" evidence="5">
    <location>
        <position position="226"/>
    </location>
    <ligand>
        <name>(2E)-4-hydroxy-3-methylbut-2-enyl diphosphate</name>
        <dbReference type="ChEBI" id="CHEBI:128753"/>
    </ligand>
</feature>
<dbReference type="Proteomes" id="UP001595823">
    <property type="component" value="Unassembled WGS sequence"/>
</dbReference>
<feature type="binding site" evidence="5">
    <location>
        <position position="127"/>
    </location>
    <ligand>
        <name>dimethylallyl diphosphate</name>
        <dbReference type="ChEBI" id="CHEBI:57623"/>
    </ligand>
</feature>
<feature type="binding site" evidence="5">
    <location>
        <position position="226"/>
    </location>
    <ligand>
        <name>isopentenyl diphosphate</name>
        <dbReference type="ChEBI" id="CHEBI:128769"/>
    </ligand>
</feature>
<feature type="binding site" evidence="5">
    <location>
        <position position="225"/>
    </location>
    <ligand>
        <name>isopentenyl diphosphate</name>
        <dbReference type="ChEBI" id="CHEBI:128769"/>
    </ligand>
</feature>
<feature type="binding site" evidence="5">
    <location>
        <position position="77"/>
    </location>
    <ligand>
        <name>dimethylallyl diphosphate</name>
        <dbReference type="ChEBI" id="CHEBI:57623"/>
    </ligand>
</feature>
<protein>
    <recommendedName>
        <fullName evidence="5">4-hydroxy-3-methylbut-2-enyl diphosphate reductase</fullName>
        <shortName evidence="5">HMBPP reductase</shortName>
        <ecNumber evidence="5">1.17.7.4</ecNumber>
    </recommendedName>
</protein>
<evidence type="ECO:0000256" key="4">
    <source>
        <dbReference type="ARBA" id="ARBA00023014"/>
    </source>
</evidence>
<comment type="pathway">
    <text evidence="5">Isoprenoid biosynthesis; dimethylallyl diphosphate biosynthesis; dimethylallyl diphosphate from (2E)-4-hydroxy-3-methylbutenyl diphosphate: step 1/1.</text>
</comment>
<feature type="binding site" evidence="5">
    <location>
        <position position="226"/>
    </location>
    <ligand>
        <name>dimethylallyl diphosphate</name>
        <dbReference type="ChEBI" id="CHEBI:57623"/>
    </ligand>
</feature>
<keyword evidence="5" id="KW-0414">Isoprene biosynthesis</keyword>
<organism evidence="6 7">
    <name type="scientific">Salininema proteolyticum</name>
    <dbReference type="NCBI Taxonomy" id="1607685"/>
    <lineage>
        <taxon>Bacteria</taxon>
        <taxon>Bacillati</taxon>
        <taxon>Actinomycetota</taxon>
        <taxon>Actinomycetes</taxon>
        <taxon>Glycomycetales</taxon>
        <taxon>Glycomycetaceae</taxon>
        <taxon>Salininema</taxon>
    </lineage>
</organism>
<feature type="binding site" evidence="5">
    <location>
        <position position="127"/>
    </location>
    <ligand>
        <name>isopentenyl diphosphate</name>
        <dbReference type="ChEBI" id="CHEBI:128769"/>
    </ligand>
</feature>
<keyword evidence="5 6" id="KW-0560">Oxidoreductase</keyword>
<keyword evidence="1 5" id="KW-0004">4Fe-4S</keyword>
<sequence>MSARTVLLASPRSFCAGVERAITIVERLLDRAGPPVYVYHHIVHNLHVIERLRGKGAVFVDDVDEVPDGATLVFSAHGVAPAVGSRARGRGLDPVDATCPLVAKVHSEVHRALKEDRHVILIGHDGHDESDGVRGIDPERVTLVESTADVEELDLAGRDLAYACQTTLSQTESAGIIAALKQRYPDIEDPPSEDICYATTNRQNALSAVLAEADFALIVGSRYSSNTTRLWELARELNVEARLIEDSGDIEPDWLDNKDKVALTAGASAPSELVDGVIERLAELGPIRVEERTTAVETMEFHLPGSLR</sequence>
<feature type="binding site" evidence="5">
    <location>
        <position position="225"/>
    </location>
    <ligand>
        <name>(2E)-4-hydroxy-3-methylbut-2-enyl diphosphate</name>
        <dbReference type="ChEBI" id="CHEBI:128753"/>
    </ligand>
</feature>
<comment type="pathway">
    <text evidence="5">Isoprenoid biosynthesis; isopentenyl diphosphate biosynthesis via DXP pathway; isopentenyl diphosphate from 1-deoxy-D-xylulose 5-phosphate: step 6/6.</text>
</comment>
<dbReference type="EMBL" id="JBHSDK010000014">
    <property type="protein sequence ID" value="MFC4335602.1"/>
    <property type="molecule type" value="Genomic_DNA"/>
</dbReference>
<keyword evidence="2 5" id="KW-0479">Metal-binding</keyword>
<feature type="binding site" evidence="5">
    <location>
        <position position="44"/>
    </location>
    <ligand>
        <name>dimethylallyl diphosphate</name>
        <dbReference type="ChEBI" id="CHEBI:57623"/>
    </ligand>
</feature>
<dbReference type="PANTHER" id="PTHR30426">
    <property type="entry name" value="4-HYDROXY-3-METHYLBUT-2-ENYL DIPHOSPHATE REDUCTASE"/>
    <property type="match status" value="1"/>
</dbReference>
<comment type="catalytic activity">
    <reaction evidence="5">
        <text>dimethylallyl diphosphate + 2 oxidized [2Fe-2S]-[ferredoxin] + H2O = (2E)-4-hydroxy-3-methylbut-2-enyl diphosphate + 2 reduced [2Fe-2S]-[ferredoxin] + 2 H(+)</text>
        <dbReference type="Rhea" id="RHEA:24825"/>
        <dbReference type="Rhea" id="RHEA-COMP:10000"/>
        <dbReference type="Rhea" id="RHEA-COMP:10001"/>
        <dbReference type="ChEBI" id="CHEBI:15377"/>
        <dbReference type="ChEBI" id="CHEBI:15378"/>
        <dbReference type="ChEBI" id="CHEBI:33737"/>
        <dbReference type="ChEBI" id="CHEBI:33738"/>
        <dbReference type="ChEBI" id="CHEBI:57623"/>
        <dbReference type="ChEBI" id="CHEBI:128753"/>
        <dbReference type="EC" id="1.17.7.4"/>
    </reaction>
</comment>
<dbReference type="CDD" id="cd13944">
    <property type="entry name" value="lytB_ispH"/>
    <property type="match status" value="1"/>
</dbReference>
<feature type="binding site" evidence="5">
    <location>
        <position position="44"/>
    </location>
    <ligand>
        <name>(2E)-4-hydroxy-3-methylbut-2-enyl diphosphate</name>
        <dbReference type="ChEBI" id="CHEBI:128753"/>
    </ligand>
</feature>
<dbReference type="EC" id="1.17.7.4" evidence="5"/>
<evidence type="ECO:0000256" key="3">
    <source>
        <dbReference type="ARBA" id="ARBA00023004"/>
    </source>
</evidence>
<feature type="binding site" evidence="5">
    <location>
        <position position="99"/>
    </location>
    <ligand>
        <name>[4Fe-4S] cluster</name>
        <dbReference type="ChEBI" id="CHEBI:49883"/>
    </ligand>
</feature>
<feature type="binding site" evidence="5">
    <location>
        <position position="224"/>
    </location>
    <ligand>
        <name>(2E)-4-hydroxy-3-methylbut-2-enyl diphosphate</name>
        <dbReference type="ChEBI" id="CHEBI:128753"/>
    </ligand>
</feature>
<keyword evidence="7" id="KW-1185">Reference proteome</keyword>
<feature type="binding site" evidence="5">
    <location>
        <position position="224"/>
    </location>
    <ligand>
        <name>isopentenyl diphosphate</name>
        <dbReference type="ChEBI" id="CHEBI:128769"/>
    </ligand>
</feature>
<gene>
    <name evidence="5 6" type="primary">ispH</name>
    <name evidence="6" type="ORF">ACFPET_10365</name>
</gene>
<feature type="binding site" evidence="5">
    <location>
        <position position="224"/>
    </location>
    <ligand>
        <name>dimethylallyl diphosphate</name>
        <dbReference type="ChEBI" id="CHEBI:57623"/>
    </ligand>
</feature>
<keyword evidence="4 5" id="KW-0411">Iron-sulfur</keyword>
<dbReference type="HAMAP" id="MF_00191">
    <property type="entry name" value="IspH"/>
    <property type="match status" value="1"/>
</dbReference>
<feature type="binding site" evidence="5">
    <location>
        <position position="77"/>
    </location>
    <ligand>
        <name>(2E)-4-hydroxy-3-methylbut-2-enyl diphosphate</name>
        <dbReference type="ChEBI" id="CHEBI:128753"/>
    </ligand>
</feature>
<feature type="binding site" evidence="5">
    <location>
        <position position="44"/>
    </location>
    <ligand>
        <name>isopentenyl diphosphate</name>
        <dbReference type="ChEBI" id="CHEBI:128769"/>
    </ligand>
</feature>
<comment type="function">
    <text evidence="5">Catalyzes the conversion of 1-hydroxy-2-methyl-2-(E)-butenyl 4-diphosphate (HMBPP) into a mixture of isopentenyl diphosphate (IPP) and dimethylallyl diphosphate (DMAPP). Acts in the terminal step of the DOXP/MEP pathway for isoprenoid precursor biosynthesis.</text>
</comment>
<comment type="catalytic activity">
    <reaction evidence="5">
        <text>isopentenyl diphosphate + 2 oxidized [2Fe-2S]-[ferredoxin] + H2O = (2E)-4-hydroxy-3-methylbut-2-enyl diphosphate + 2 reduced [2Fe-2S]-[ferredoxin] + 2 H(+)</text>
        <dbReference type="Rhea" id="RHEA:24488"/>
        <dbReference type="Rhea" id="RHEA-COMP:10000"/>
        <dbReference type="Rhea" id="RHEA-COMP:10001"/>
        <dbReference type="ChEBI" id="CHEBI:15377"/>
        <dbReference type="ChEBI" id="CHEBI:15378"/>
        <dbReference type="ChEBI" id="CHEBI:33737"/>
        <dbReference type="ChEBI" id="CHEBI:33738"/>
        <dbReference type="ChEBI" id="CHEBI:128753"/>
        <dbReference type="ChEBI" id="CHEBI:128769"/>
        <dbReference type="EC" id="1.17.7.4"/>
    </reaction>
</comment>
<feature type="binding site" evidence="5">
    <location>
        <position position="127"/>
    </location>
    <ligand>
        <name>(2E)-4-hydroxy-3-methylbut-2-enyl diphosphate</name>
        <dbReference type="ChEBI" id="CHEBI:128753"/>
    </ligand>
</feature>
<dbReference type="Pfam" id="PF02401">
    <property type="entry name" value="LYTB"/>
    <property type="match status" value="1"/>
</dbReference>
<evidence type="ECO:0000256" key="2">
    <source>
        <dbReference type="ARBA" id="ARBA00022723"/>
    </source>
</evidence>
<feature type="binding site" evidence="5">
    <location>
        <position position="268"/>
    </location>
    <ligand>
        <name>isopentenyl diphosphate</name>
        <dbReference type="ChEBI" id="CHEBI:128769"/>
    </ligand>
</feature>
<feature type="binding site" evidence="5">
    <location>
        <position position="15"/>
    </location>
    <ligand>
        <name>[4Fe-4S] cluster</name>
        <dbReference type="ChEBI" id="CHEBI:49883"/>
    </ligand>
</feature>
<proteinExistence type="inferred from homology"/>
<feature type="binding site" evidence="5">
    <location>
        <position position="225"/>
    </location>
    <ligand>
        <name>dimethylallyl diphosphate</name>
        <dbReference type="ChEBI" id="CHEBI:57623"/>
    </ligand>
</feature>
<dbReference type="Gene3D" id="3.40.1010.20">
    <property type="entry name" value="4-hydroxy-3-methylbut-2-enyl diphosphate reductase, catalytic domain"/>
    <property type="match status" value="2"/>
</dbReference>
<dbReference type="PANTHER" id="PTHR30426:SF0">
    <property type="entry name" value="4-HYDROXY-3-METHYLBUT-2-ENYL DIPHOSPHATE REDUCTASE"/>
    <property type="match status" value="1"/>
</dbReference>
<comment type="cofactor">
    <cofactor evidence="5">
        <name>[4Fe-4S] cluster</name>
        <dbReference type="ChEBI" id="CHEBI:49883"/>
    </cofactor>
    <text evidence="5">Binds 1 [4Fe-4S] cluster per subunit.</text>
</comment>
<dbReference type="InterPro" id="IPR003451">
    <property type="entry name" value="LytB/IspH"/>
</dbReference>
<evidence type="ECO:0000313" key="7">
    <source>
        <dbReference type="Proteomes" id="UP001595823"/>
    </source>
</evidence>
<evidence type="ECO:0000313" key="6">
    <source>
        <dbReference type="EMBL" id="MFC4335602.1"/>
    </source>
</evidence>
<comment type="caution">
    <text evidence="6">The sequence shown here is derived from an EMBL/GenBank/DDBJ whole genome shotgun (WGS) entry which is preliminary data.</text>
</comment>
<name>A0ABV8TYE4_9ACTN</name>
<dbReference type="GO" id="GO:0051745">
    <property type="term" value="F:4-hydroxy-3-methylbut-2-enyl diphosphate reductase activity"/>
    <property type="evidence" value="ECO:0007669"/>
    <property type="project" value="UniProtKB-EC"/>
</dbReference>
<feature type="binding site" evidence="5">
    <location>
        <position position="77"/>
    </location>
    <ligand>
        <name>isopentenyl diphosphate</name>
        <dbReference type="ChEBI" id="CHEBI:128769"/>
    </ligand>
</feature>
<keyword evidence="3 5" id="KW-0408">Iron</keyword>
<feature type="binding site" evidence="5">
    <location>
        <position position="166"/>
    </location>
    <ligand>
        <name>(2E)-4-hydroxy-3-methylbut-2-enyl diphosphate</name>
        <dbReference type="ChEBI" id="CHEBI:128753"/>
    </ligand>
</feature>
<feature type="binding site" evidence="5">
    <location>
        <position position="196"/>
    </location>
    <ligand>
        <name>[4Fe-4S] cluster</name>
        <dbReference type="ChEBI" id="CHEBI:49883"/>
    </ligand>
</feature>
<dbReference type="NCBIfam" id="TIGR00216">
    <property type="entry name" value="ispH_lytB"/>
    <property type="match status" value="1"/>
</dbReference>
<evidence type="ECO:0000256" key="5">
    <source>
        <dbReference type="HAMAP-Rule" id="MF_00191"/>
    </source>
</evidence>
<evidence type="ECO:0000256" key="1">
    <source>
        <dbReference type="ARBA" id="ARBA00022485"/>
    </source>
</evidence>
<dbReference type="RefSeq" id="WP_380620626.1">
    <property type="nucleotide sequence ID" value="NZ_JBHSDK010000014.1"/>
</dbReference>
<reference evidence="7" key="1">
    <citation type="journal article" date="2019" name="Int. J. Syst. Evol. Microbiol.">
        <title>The Global Catalogue of Microorganisms (GCM) 10K type strain sequencing project: providing services to taxonomists for standard genome sequencing and annotation.</title>
        <authorList>
            <consortium name="The Broad Institute Genomics Platform"/>
            <consortium name="The Broad Institute Genome Sequencing Center for Infectious Disease"/>
            <person name="Wu L."/>
            <person name="Ma J."/>
        </authorList>
    </citation>
    <scope>NUCLEOTIDE SEQUENCE [LARGE SCALE GENOMIC DNA]</scope>
    <source>
        <strain evidence="7">IBRC-M 10908</strain>
    </source>
</reference>
<feature type="binding site" evidence="5">
    <location>
        <position position="268"/>
    </location>
    <ligand>
        <name>(2E)-4-hydroxy-3-methylbut-2-enyl diphosphate</name>
        <dbReference type="ChEBI" id="CHEBI:128753"/>
    </ligand>
</feature>
<feature type="active site" description="Proton donor" evidence="5">
    <location>
        <position position="129"/>
    </location>
</feature>
<comment type="similarity">
    <text evidence="5">Belongs to the IspH family.</text>
</comment>
<accession>A0ABV8TYE4</accession>
<feature type="binding site" evidence="5">
    <location>
        <position position="268"/>
    </location>
    <ligand>
        <name>dimethylallyl diphosphate</name>
        <dbReference type="ChEBI" id="CHEBI:57623"/>
    </ligand>
</feature>